<gene>
    <name evidence="2" type="ORF">B0682_01600</name>
</gene>
<reference evidence="2 3" key="1">
    <citation type="submission" date="2017-02" db="EMBL/GenBank/DDBJ databases">
        <title>Draft genome sequence of Moraxella lincolnii CCUG 9405T type strain.</title>
        <authorList>
            <person name="Salva-Serra F."/>
            <person name="Engstrom-Jakobsson H."/>
            <person name="Thorell K."/>
            <person name="Jaen-Luchoro D."/>
            <person name="Gonzales-Siles L."/>
            <person name="Karlsson R."/>
            <person name="Yazdan S."/>
            <person name="Boulund F."/>
            <person name="Johnning A."/>
            <person name="Engstrand L."/>
            <person name="Kristiansson E."/>
            <person name="Moore E."/>
        </authorList>
    </citation>
    <scope>NUCLEOTIDE SEQUENCE [LARGE SCALE GENOMIC DNA]</scope>
    <source>
        <strain evidence="2 3">CCUG 9405</strain>
    </source>
</reference>
<sequence>MPHHTLKHNTLKNSTLKPDGIIAFLDAPDTIKTILDSSIWAAQRLHNPITLLYSRPDAQAKQDSSKQLLQSATVYCNEHCCKEPIYSLHRHCSMSESLDYVDTSASLIITGRTLTCQSTLANFIRPSHRPILVTADTFITPSSALLAFDNKPTCHRLLDWVVEMPLLRGMTLHVVMVAEITNSNQDALREAYVKLTQAGYKCKKQLIHSRHVASALLYYQQEHKLDMLVSGAFGQSRLRQWLQGSDTEHLLQGSDTAYLLFPKA</sequence>
<comment type="caution">
    <text evidence="2">The sequence shown here is derived from an EMBL/GenBank/DDBJ whole genome shotgun (WGS) entry which is preliminary data.</text>
</comment>
<dbReference type="STRING" id="90241.B0682_01600"/>
<proteinExistence type="predicted"/>
<evidence type="ECO:0000313" key="2">
    <source>
        <dbReference type="EMBL" id="OOS22511.1"/>
    </source>
</evidence>
<evidence type="ECO:0000259" key="1">
    <source>
        <dbReference type="Pfam" id="PF00582"/>
    </source>
</evidence>
<keyword evidence="3" id="KW-1185">Reference proteome</keyword>
<dbReference type="CDD" id="cd00293">
    <property type="entry name" value="USP-like"/>
    <property type="match status" value="1"/>
</dbReference>
<dbReference type="InterPro" id="IPR006016">
    <property type="entry name" value="UspA"/>
</dbReference>
<accession>A0A1T0CK26</accession>
<dbReference type="EMBL" id="MUYT01000002">
    <property type="protein sequence ID" value="OOS22511.1"/>
    <property type="molecule type" value="Genomic_DNA"/>
</dbReference>
<dbReference type="Proteomes" id="UP000191094">
    <property type="component" value="Unassembled WGS sequence"/>
</dbReference>
<name>A0A1T0CK26_9GAMM</name>
<evidence type="ECO:0000313" key="3">
    <source>
        <dbReference type="Proteomes" id="UP000191094"/>
    </source>
</evidence>
<organism evidence="2 3">
    <name type="scientific">Lwoffella lincolnii</name>
    <dbReference type="NCBI Taxonomy" id="90241"/>
    <lineage>
        <taxon>Bacteria</taxon>
        <taxon>Pseudomonadati</taxon>
        <taxon>Pseudomonadota</taxon>
        <taxon>Gammaproteobacteria</taxon>
        <taxon>Moraxellales</taxon>
        <taxon>Moraxellaceae</taxon>
        <taxon>Lwoffella</taxon>
    </lineage>
</organism>
<dbReference type="RefSeq" id="WP_078306361.1">
    <property type="nucleotide sequence ID" value="NZ_MUYT01000002.1"/>
</dbReference>
<dbReference type="Gene3D" id="3.40.50.12370">
    <property type="match status" value="1"/>
</dbReference>
<dbReference type="OrthoDB" id="9804721at2"/>
<feature type="domain" description="UspA" evidence="1">
    <location>
        <begin position="145"/>
        <end position="257"/>
    </location>
</feature>
<dbReference type="AlphaFoldDB" id="A0A1T0CK26"/>
<protein>
    <recommendedName>
        <fullName evidence="1">UspA domain-containing protein</fullName>
    </recommendedName>
</protein>
<dbReference type="SUPFAM" id="SSF52402">
    <property type="entry name" value="Adenine nucleotide alpha hydrolases-like"/>
    <property type="match status" value="1"/>
</dbReference>
<dbReference type="Pfam" id="PF00582">
    <property type="entry name" value="Usp"/>
    <property type="match status" value="1"/>
</dbReference>